<dbReference type="OrthoDB" id="9774579at2"/>
<dbReference type="EMBL" id="LRBG01000038">
    <property type="protein sequence ID" value="KXU83036.1"/>
    <property type="molecule type" value="Genomic_DNA"/>
</dbReference>
<accession>A0A149PDS9</accession>
<dbReference type="Proteomes" id="UP000075613">
    <property type="component" value="Unassembled WGS sequence"/>
</dbReference>
<organism evidence="5 6">
    <name type="scientific">Paraburkholderia monticola</name>
    <dbReference type="NCBI Taxonomy" id="1399968"/>
    <lineage>
        <taxon>Bacteria</taxon>
        <taxon>Pseudomonadati</taxon>
        <taxon>Pseudomonadota</taxon>
        <taxon>Betaproteobacteria</taxon>
        <taxon>Burkholderiales</taxon>
        <taxon>Burkholderiaceae</taxon>
        <taxon>Paraburkholderia</taxon>
    </lineage>
</organism>
<dbReference type="InterPro" id="IPR015943">
    <property type="entry name" value="WD40/YVTN_repeat-like_dom_sf"/>
</dbReference>
<dbReference type="InterPro" id="IPR011045">
    <property type="entry name" value="N2O_reductase_N"/>
</dbReference>
<dbReference type="NCBIfam" id="TIGR02276">
    <property type="entry name" value="beta_rpt_yvtn"/>
    <property type="match status" value="1"/>
</dbReference>
<keyword evidence="1 3" id="KW-0732">Signal</keyword>
<evidence type="ECO:0000313" key="5">
    <source>
        <dbReference type="EMBL" id="KXU83036.1"/>
    </source>
</evidence>
<feature type="compositionally biased region" description="Basic and acidic residues" evidence="2">
    <location>
        <begin position="136"/>
        <end position="148"/>
    </location>
</feature>
<sequence>MLETRISPRPPRRSLALACALVLGASAAAHAAAAPLAYVTSEKAGVGVIDLDQMTLTQTFPVGADGPRGLSLNADGTRLLVANKNTDDLAVIDTATGKVVKRVKIGKNPEYVRVRNGYAYVTYEPGEDGGPPGAKPEGKPEAKGDNKPEANAGGKPGADDDDANKPPAEIAIIDMKNWHVIRSVTSGHETEGIEFSRDGQMMLVTNEGDDTVSVYHARTGAPIRTVKLAPGGRPRGIRLSPDGKHYVVTLESLSKLVVIDAHTFEVLKTVDTKLGPYGVAYGPNGQRLFVAAARDQTVQVFDGHTYEHIADVPVGKRCWHFSFTPDGSKLMVACGRSDAVYVLDAKSYQPVKQIGDLPLAWGIVTYPHSDGSIESH</sequence>
<feature type="region of interest" description="Disordered" evidence="2">
    <location>
        <begin position="123"/>
        <end position="165"/>
    </location>
</feature>
<dbReference type="InterPro" id="IPR019405">
    <property type="entry name" value="Lactonase_7-beta_prop"/>
</dbReference>
<evidence type="ECO:0000256" key="3">
    <source>
        <dbReference type="SAM" id="SignalP"/>
    </source>
</evidence>
<dbReference type="PANTHER" id="PTHR47197">
    <property type="entry name" value="PROTEIN NIRF"/>
    <property type="match status" value="1"/>
</dbReference>
<gene>
    <name evidence="5" type="ORF">CI15_28380</name>
</gene>
<dbReference type="InterPro" id="IPR001680">
    <property type="entry name" value="WD40_rpt"/>
</dbReference>
<comment type="caution">
    <text evidence="5">The sequence shown here is derived from an EMBL/GenBank/DDBJ whole genome shotgun (WGS) entry which is preliminary data.</text>
</comment>
<evidence type="ECO:0000313" key="6">
    <source>
        <dbReference type="Proteomes" id="UP000075613"/>
    </source>
</evidence>
<dbReference type="RefSeq" id="WP_062134682.1">
    <property type="nucleotide sequence ID" value="NZ_LRBG01000038.1"/>
</dbReference>
<dbReference type="Pfam" id="PF21783">
    <property type="entry name" value="YNCE"/>
    <property type="match status" value="1"/>
</dbReference>
<dbReference type="STRING" id="1399968.CI15_28380"/>
<dbReference type="InterPro" id="IPR011964">
    <property type="entry name" value="YVTN_b-propeller_repeat"/>
</dbReference>
<feature type="chain" id="PRO_5007551106" description="YNCE-like beta-propeller domain-containing protein" evidence="3">
    <location>
        <begin position="32"/>
        <end position="376"/>
    </location>
</feature>
<feature type="domain" description="YNCE-like beta-propeller" evidence="4">
    <location>
        <begin position="43"/>
        <end position="112"/>
    </location>
</feature>
<dbReference type="AlphaFoldDB" id="A0A149PDS9"/>
<name>A0A149PDS9_9BURK</name>
<dbReference type="Gene3D" id="2.130.10.10">
    <property type="entry name" value="YVTN repeat-like/Quinoprotein amine dehydrogenase"/>
    <property type="match status" value="2"/>
</dbReference>
<evidence type="ECO:0000259" key="4">
    <source>
        <dbReference type="Pfam" id="PF21783"/>
    </source>
</evidence>
<proteinExistence type="predicted"/>
<evidence type="ECO:0000256" key="2">
    <source>
        <dbReference type="SAM" id="MobiDB-lite"/>
    </source>
</evidence>
<protein>
    <recommendedName>
        <fullName evidence="4">YNCE-like beta-propeller domain-containing protein</fullName>
    </recommendedName>
</protein>
<feature type="signal peptide" evidence="3">
    <location>
        <begin position="1"/>
        <end position="31"/>
    </location>
</feature>
<dbReference type="InterPro" id="IPR048433">
    <property type="entry name" value="YNCE-like_beta-prop"/>
</dbReference>
<dbReference type="Pfam" id="PF10282">
    <property type="entry name" value="Lactonase"/>
    <property type="match status" value="1"/>
</dbReference>
<dbReference type="PANTHER" id="PTHR47197:SF3">
    <property type="entry name" value="DIHYDRO-HEME D1 DEHYDROGENASE"/>
    <property type="match status" value="1"/>
</dbReference>
<dbReference type="SUPFAM" id="SSF50974">
    <property type="entry name" value="Nitrous oxide reductase, N-terminal domain"/>
    <property type="match status" value="1"/>
</dbReference>
<dbReference type="SMART" id="SM00320">
    <property type="entry name" value="WD40"/>
    <property type="match status" value="4"/>
</dbReference>
<keyword evidence="6" id="KW-1185">Reference proteome</keyword>
<evidence type="ECO:0000256" key="1">
    <source>
        <dbReference type="ARBA" id="ARBA00022729"/>
    </source>
</evidence>
<dbReference type="InterPro" id="IPR051200">
    <property type="entry name" value="Host-pathogen_enzymatic-act"/>
</dbReference>
<reference evidence="5 6" key="1">
    <citation type="journal article" date="2015" name="Int. J. Syst. Evol. Microbiol.">
        <title>Burkholderia monticola sp. nov., isolated from mountain soil.</title>
        <authorList>
            <person name="Baek I."/>
            <person name="Seo B."/>
            <person name="Lee I."/>
            <person name="Yi H."/>
            <person name="Chun J."/>
        </authorList>
    </citation>
    <scope>NUCLEOTIDE SEQUENCE [LARGE SCALE GENOMIC DNA]</scope>
    <source>
        <strain evidence="5 6">JC2948</strain>
    </source>
</reference>